<dbReference type="Proteomes" id="UP000699042">
    <property type="component" value="Unassembled WGS sequence"/>
</dbReference>
<keyword evidence="2" id="KW-1185">Reference proteome</keyword>
<protein>
    <submittedName>
        <fullName evidence="1">Uncharacterized protein</fullName>
    </submittedName>
</protein>
<comment type="caution">
    <text evidence="1">The sequence shown here is derived from an EMBL/GenBank/DDBJ whole genome shotgun (WGS) entry which is preliminary data.</text>
</comment>
<reference evidence="1" key="1">
    <citation type="submission" date="2021-05" db="EMBL/GenBank/DDBJ databases">
        <title>Comparative genomics of three Colletotrichum scovillei strains and genetic complementation revealed genes involved fungal growth and virulence on chili pepper.</title>
        <authorList>
            <person name="Hsieh D.-K."/>
            <person name="Chuang S.-C."/>
            <person name="Chen C.-Y."/>
            <person name="Chao Y.-T."/>
            <person name="Lu M.-Y.J."/>
            <person name="Lee M.-H."/>
            <person name="Shih M.-C."/>
        </authorList>
    </citation>
    <scope>NUCLEOTIDE SEQUENCE</scope>
    <source>
        <strain evidence="1">Coll-153</strain>
    </source>
</reference>
<proteinExistence type="predicted"/>
<gene>
    <name evidence="1" type="ORF">JMJ77_007931</name>
</gene>
<evidence type="ECO:0000313" key="2">
    <source>
        <dbReference type="Proteomes" id="UP000699042"/>
    </source>
</evidence>
<sequence>MMAGRYLTSHSGKLVFFSPSLEFWMWWLCIARPSYCEIASTNLGLTTA</sequence>
<name>A0A9P7RH49_9PEZI</name>
<accession>A0A9P7RH49</accession>
<dbReference type="AlphaFoldDB" id="A0A9P7RH49"/>
<dbReference type="EMBL" id="JAESDN010000002">
    <property type="protein sequence ID" value="KAG7055474.1"/>
    <property type="molecule type" value="Genomic_DNA"/>
</dbReference>
<organism evidence="1 2">
    <name type="scientific">Colletotrichum scovillei</name>
    <dbReference type="NCBI Taxonomy" id="1209932"/>
    <lineage>
        <taxon>Eukaryota</taxon>
        <taxon>Fungi</taxon>
        <taxon>Dikarya</taxon>
        <taxon>Ascomycota</taxon>
        <taxon>Pezizomycotina</taxon>
        <taxon>Sordariomycetes</taxon>
        <taxon>Hypocreomycetidae</taxon>
        <taxon>Glomerellales</taxon>
        <taxon>Glomerellaceae</taxon>
        <taxon>Colletotrichum</taxon>
        <taxon>Colletotrichum acutatum species complex</taxon>
    </lineage>
</organism>
<evidence type="ECO:0000313" key="1">
    <source>
        <dbReference type="EMBL" id="KAG7055474.1"/>
    </source>
</evidence>